<dbReference type="AlphaFoldDB" id="A0A2Z5TR13"/>
<protein>
    <submittedName>
        <fullName evidence="1">Glycine--tRNA ligase</fullName>
    </submittedName>
</protein>
<sequence length="57" mass="6920">MLSENKSFSSTPKNIDLLTKSFPMYFVEFFPLPFLREIWYNTRKNTYKGVFIARKNY</sequence>
<keyword evidence="1" id="KW-0436">Ligase</keyword>
<organism evidence="1 2">
    <name type="scientific">Streptococcus ruminantium</name>
    <dbReference type="NCBI Taxonomy" id="1917441"/>
    <lineage>
        <taxon>Bacteria</taxon>
        <taxon>Bacillati</taxon>
        <taxon>Bacillota</taxon>
        <taxon>Bacilli</taxon>
        <taxon>Lactobacillales</taxon>
        <taxon>Streptococcaceae</taxon>
        <taxon>Streptococcus</taxon>
    </lineage>
</organism>
<dbReference type="KEGG" id="srq:SR187_9225"/>
<name>A0A2Z5TR13_9STRE</name>
<reference evidence="1 2" key="1">
    <citation type="journal article" date="2018" name="Genome Biol. Evol.">
        <title>Complete Genome Sequence of Streptococcus ruminantium sp. nov. GUT-187T (=DSM 104980T =JCM 31869T), the Type Strain of S. ruminantium, and Comparison with Genome Sequences of Streptococcus suis Strains.</title>
        <authorList>
            <person name="Tohya M."/>
            <person name="Sekizaki T."/>
            <person name="Miyoshi-Akiyama T."/>
        </authorList>
    </citation>
    <scope>NUCLEOTIDE SEQUENCE [LARGE SCALE GENOMIC DNA]</scope>
    <source>
        <strain evidence="1 2">GUT187T</strain>
    </source>
</reference>
<accession>A0A2Z5TR13</accession>
<gene>
    <name evidence="1" type="ORF">SR187_9225</name>
</gene>
<evidence type="ECO:0000313" key="1">
    <source>
        <dbReference type="EMBL" id="BBA93447.1"/>
    </source>
</evidence>
<proteinExistence type="predicted"/>
<dbReference type="Proteomes" id="UP000269331">
    <property type="component" value="Chromosome"/>
</dbReference>
<dbReference type="EMBL" id="AP018400">
    <property type="protein sequence ID" value="BBA93447.1"/>
    <property type="molecule type" value="Genomic_DNA"/>
</dbReference>
<dbReference type="GO" id="GO:0016874">
    <property type="term" value="F:ligase activity"/>
    <property type="evidence" value="ECO:0007669"/>
    <property type="project" value="UniProtKB-KW"/>
</dbReference>
<evidence type="ECO:0000313" key="2">
    <source>
        <dbReference type="Proteomes" id="UP000269331"/>
    </source>
</evidence>